<dbReference type="InterPro" id="IPR018727">
    <property type="entry name" value="DUF2267"/>
</dbReference>
<dbReference type="EMBL" id="ANHY01000017">
    <property type="protein sequence ID" value="EKV28178.1"/>
    <property type="molecule type" value="Genomic_DNA"/>
</dbReference>
<dbReference type="STRING" id="1238182.C882_1179"/>
<dbReference type="RefSeq" id="WP_009541835.1">
    <property type="nucleotide sequence ID" value="NZ_ANHY01000017.1"/>
</dbReference>
<dbReference type="InterPro" id="IPR038282">
    <property type="entry name" value="DUF2267_sf"/>
</dbReference>
<dbReference type="AlphaFoldDB" id="K9HCD2"/>
<evidence type="ECO:0008006" key="3">
    <source>
        <dbReference type="Google" id="ProtNLM"/>
    </source>
</evidence>
<accession>K9HCD2</accession>
<protein>
    <recommendedName>
        <fullName evidence="3">DUF2267 domain-containing protein</fullName>
    </recommendedName>
</protein>
<organism evidence="1 2">
    <name type="scientific">Caenispirillum salinarum AK4</name>
    <dbReference type="NCBI Taxonomy" id="1238182"/>
    <lineage>
        <taxon>Bacteria</taxon>
        <taxon>Pseudomonadati</taxon>
        <taxon>Pseudomonadota</taxon>
        <taxon>Alphaproteobacteria</taxon>
        <taxon>Rhodospirillales</taxon>
        <taxon>Novispirillaceae</taxon>
        <taxon>Caenispirillum</taxon>
    </lineage>
</organism>
<dbReference type="Gene3D" id="1.10.490.110">
    <property type="entry name" value="Uncharacterized conserved protein DUF2267"/>
    <property type="match status" value="1"/>
</dbReference>
<name>K9HCD2_9PROT</name>
<gene>
    <name evidence="1" type="ORF">C882_1179</name>
</gene>
<dbReference type="Pfam" id="PF10025">
    <property type="entry name" value="DUF2267"/>
    <property type="match status" value="1"/>
</dbReference>
<keyword evidence="2" id="KW-1185">Reference proteome</keyword>
<comment type="caution">
    <text evidence="1">The sequence shown here is derived from an EMBL/GenBank/DDBJ whole genome shotgun (WGS) entry which is preliminary data.</text>
</comment>
<sequence length="143" mass="16237">MSDTGLDIFDRTVQVSNEWLNEINAELGGEKKHAYHALRATLHALRDRLTVDEATNLGAQFPIMVKGIYYDQWHPATNPAKDERTKEKFLAAVDERLRKSATDDDPERACKAVFGLLQKRVTAGEIEDVKHMLPAEVQTLWPH</sequence>
<dbReference type="eggNOG" id="COG5502">
    <property type="taxonomic scope" value="Bacteria"/>
</dbReference>
<proteinExistence type="predicted"/>
<dbReference type="OrthoDB" id="20942at2"/>
<reference evidence="1 2" key="1">
    <citation type="journal article" date="2013" name="Genome Announc.">
        <title>Draft Genome Sequence of an Alphaproteobacterium, Caenispirillum salinarum AK4(T), Isolated from a Solar Saltern.</title>
        <authorList>
            <person name="Khatri I."/>
            <person name="Singh A."/>
            <person name="Korpole S."/>
            <person name="Pinnaka A.K."/>
            <person name="Subramanian S."/>
        </authorList>
    </citation>
    <scope>NUCLEOTIDE SEQUENCE [LARGE SCALE GENOMIC DNA]</scope>
    <source>
        <strain evidence="1 2">AK4</strain>
    </source>
</reference>
<dbReference type="Proteomes" id="UP000009881">
    <property type="component" value="Unassembled WGS sequence"/>
</dbReference>
<evidence type="ECO:0000313" key="1">
    <source>
        <dbReference type="EMBL" id="EKV28178.1"/>
    </source>
</evidence>
<evidence type="ECO:0000313" key="2">
    <source>
        <dbReference type="Proteomes" id="UP000009881"/>
    </source>
</evidence>